<evidence type="ECO:0000259" key="4">
    <source>
        <dbReference type="SMART" id="SM00796"/>
    </source>
</evidence>
<evidence type="ECO:0000256" key="3">
    <source>
        <dbReference type="ARBA" id="ARBA00022840"/>
    </source>
</evidence>
<dbReference type="Gene3D" id="2.40.100.10">
    <property type="entry name" value="Cyclophilin-like"/>
    <property type="match status" value="1"/>
</dbReference>
<dbReference type="SUPFAM" id="SSF160467">
    <property type="entry name" value="PH0987 N-terminal domain-like"/>
    <property type="match status" value="1"/>
</dbReference>
<keyword evidence="1" id="KW-0547">Nucleotide-binding</keyword>
<evidence type="ECO:0000256" key="2">
    <source>
        <dbReference type="ARBA" id="ARBA00022801"/>
    </source>
</evidence>
<evidence type="ECO:0000313" key="6">
    <source>
        <dbReference type="Proteomes" id="UP000007364"/>
    </source>
</evidence>
<dbReference type="InterPro" id="IPR003833">
    <property type="entry name" value="CT_C_D"/>
</dbReference>
<keyword evidence="2" id="KW-0378">Hydrolase</keyword>
<dbReference type="PANTHER" id="PTHR34698:SF2">
    <property type="entry name" value="5-OXOPROLINASE SUBUNIT B"/>
    <property type="match status" value="1"/>
</dbReference>
<keyword evidence="6" id="KW-1185">Reference proteome</keyword>
<dbReference type="PATRIC" id="fig|555500.3.peg.955"/>
<dbReference type="InterPro" id="IPR010016">
    <property type="entry name" value="PxpB"/>
</dbReference>
<dbReference type="Proteomes" id="UP000007364">
    <property type="component" value="Unassembled WGS sequence"/>
</dbReference>
<reference evidence="5 6" key="1">
    <citation type="journal article" date="2012" name="J. Bacteriol.">
        <title>Genome Sequence of Galbibacter marinum Type Strain ck-I2-15.</title>
        <authorList>
            <person name="Lai Q."/>
            <person name="Li C."/>
            <person name="Shao Z."/>
        </authorList>
    </citation>
    <scope>NUCLEOTIDE SEQUENCE [LARGE SCALE GENOMIC DNA]</scope>
    <source>
        <strain evidence="6">ck-I2-15</strain>
    </source>
</reference>
<dbReference type="eggNOG" id="COG2049">
    <property type="taxonomic scope" value="Bacteria"/>
</dbReference>
<dbReference type="InterPro" id="IPR029000">
    <property type="entry name" value="Cyclophilin-like_dom_sf"/>
</dbReference>
<gene>
    <name evidence="5" type="ORF">I215_04615</name>
</gene>
<evidence type="ECO:0000256" key="1">
    <source>
        <dbReference type="ARBA" id="ARBA00022741"/>
    </source>
</evidence>
<dbReference type="AlphaFoldDB" id="K2PU67"/>
<proteinExistence type="predicted"/>
<name>K2PU67_9FLAO</name>
<sequence>MDKFKLSYKPYGQNALLIEWPRMINESVLQDILRFKQLIAVDYPELEQIPAYNSLCLVARTPIDFNKLTRGIMAIYAEGFILPSHSKKVWEIPVCYDLSFGIDMEEFSLQKKMSIQHIIDLHTRPVYTVYCIGFLPGFMYLGGLNSSLIQPRRSEPRLRIPKGSVGIGGEQTGVYPQESPGGWNIIGNSPVPLFDPSNEKPCKISVGDGIKFYQIDKAQHELIKIQTETKIFEFKSYLSDD</sequence>
<comment type="caution">
    <text evidence="5">The sequence shown here is derived from an EMBL/GenBank/DDBJ whole genome shotgun (WGS) entry which is preliminary data.</text>
</comment>
<evidence type="ECO:0000313" key="5">
    <source>
        <dbReference type="EMBL" id="EKF56200.1"/>
    </source>
</evidence>
<dbReference type="EMBL" id="AMSG01000003">
    <property type="protein sequence ID" value="EKF56200.1"/>
    <property type="molecule type" value="Genomic_DNA"/>
</dbReference>
<dbReference type="Gene3D" id="3.30.1360.40">
    <property type="match status" value="1"/>
</dbReference>
<dbReference type="SUPFAM" id="SSF50891">
    <property type="entry name" value="Cyclophilin-like"/>
    <property type="match status" value="1"/>
</dbReference>
<dbReference type="GO" id="GO:0005524">
    <property type="term" value="F:ATP binding"/>
    <property type="evidence" value="ECO:0007669"/>
    <property type="project" value="UniProtKB-KW"/>
</dbReference>
<dbReference type="RefSeq" id="WP_008990796.1">
    <property type="nucleotide sequence ID" value="NZ_AMSG01000003.1"/>
</dbReference>
<dbReference type="SMART" id="SM00796">
    <property type="entry name" value="AHS1"/>
    <property type="match status" value="1"/>
</dbReference>
<dbReference type="Pfam" id="PF02682">
    <property type="entry name" value="CT_C_D"/>
    <property type="match status" value="1"/>
</dbReference>
<organism evidence="5 6">
    <name type="scientific">Galbibacter marinus</name>
    <dbReference type="NCBI Taxonomy" id="555500"/>
    <lineage>
        <taxon>Bacteria</taxon>
        <taxon>Pseudomonadati</taxon>
        <taxon>Bacteroidota</taxon>
        <taxon>Flavobacteriia</taxon>
        <taxon>Flavobacteriales</taxon>
        <taxon>Flavobacteriaceae</taxon>
        <taxon>Galbibacter</taxon>
    </lineage>
</organism>
<keyword evidence="3" id="KW-0067">ATP-binding</keyword>
<dbReference type="NCBIfam" id="TIGR00370">
    <property type="entry name" value="5-oxoprolinase subunit PxpB"/>
    <property type="match status" value="1"/>
</dbReference>
<dbReference type="GO" id="GO:0016787">
    <property type="term" value="F:hydrolase activity"/>
    <property type="evidence" value="ECO:0007669"/>
    <property type="project" value="UniProtKB-KW"/>
</dbReference>
<feature type="domain" description="Carboxyltransferase" evidence="4">
    <location>
        <begin position="6"/>
        <end position="204"/>
    </location>
</feature>
<dbReference type="OrthoDB" id="9778567at2"/>
<protein>
    <recommendedName>
        <fullName evidence="4">Carboxyltransferase domain-containing protein</fullName>
    </recommendedName>
</protein>
<accession>K2PU67</accession>
<dbReference type="STRING" id="555500.I215_04615"/>
<dbReference type="PANTHER" id="PTHR34698">
    <property type="entry name" value="5-OXOPROLINASE SUBUNIT B"/>
    <property type="match status" value="1"/>
</dbReference>